<dbReference type="Gene3D" id="3.30.420.10">
    <property type="entry name" value="Ribonuclease H-like superfamily/Ribonuclease H"/>
    <property type="match status" value="1"/>
</dbReference>
<dbReference type="EMBL" id="BGPR01006420">
    <property type="protein sequence ID" value="GBN18868.1"/>
    <property type="molecule type" value="Genomic_DNA"/>
</dbReference>
<proteinExistence type="predicted"/>
<dbReference type="InterPro" id="IPR036397">
    <property type="entry name" value="RNaseH_sf"/>
</dbReference>
<reference evidence="1 2" key="1">
    <citation type="journal article" date="2019" name="Sci. Rep.">
        <title>Orb-weaving spider Araneus ventricosus genome elucidates the spidroin gene catalogue.</title>
        <authorList>
            <person name="Kono N."/>
            <person name="Nakamura H."/>
            <person name="Ohtoshi R."/>
            <person name="Moran D.A.P."/>
            <person name="Shinohara A."/>
            <person name="Yoshida Y."/>
            <person name="Fujiwara M."/>
            <person name="Mori M."/>
            <person name="Tomita M."/>
            <person name="Arakawa K."/>
        </authorList>
    </citation>
    <scope>NUCLEOTIDE SEQUENCE [LARGE SCALE GENOMIC DNA]</scope>
</reference>
<gene>
    <name evidence="1" type="ORF">AVEN_237058_1</name>
</gene>
<dbReference type="OrthoDB" id="7787442at2759"/>
<dbReference type="AlphaFoldDB" id="A0A4Y2LVP1"/>
<name>A0A4Y2LVP1_ARAVE</name>
<evidence type="ECO:0000313" key="2">
    <source>
        <dbReference type="Proteomes" id="UP000499080"/>
    </source>
</evidence>
<keyword evidence="2" id="KW-1185">Reference proteome</keyword>
<organism evidence="1 2">
    <name type="scientific">Araneus ventricosus</name>
    <name type="common">Orbweaver spider</name>
    <name type="synonym">Epeira ventricosa</name>
    <dbReference type="NCBI Taxonomy" id="182803"/>
    <lineage>
        <taxon>Eukaryota</taxon>
        <taxon>Metazoa</taxon>
        <taxon>Ecdysozoa</taxon>
        <taxon>Arthropoda</taxon>
        <taxon>Chelicerata</taxon>
        <taxon>Arachnida</taxon>
        <taxon>Araneae</taxon>
        <taxon>Araneomorphae</taxon>
        <taxon>Entelegynae</taxon>
        <taxon>Araneoidea</taxon>
        <taxon>Araneidae</taxon>
        <taxon>Araneus</taxon>
    </lineage>
</organism>
<evidence type="ECO:0000313" key="1">
    <source>
        <dbReference type="EMBL" id="GBN18868.1"/>
    </source>
</evidence>
<dbReference type="Proteomes" id="UP000499080">
    <property type="component" value="Unassembled WGS sequence"/>
</dbReference>
<protein>
    <submittedName>
        <fullName evidence="1">Uncharacterized protein</fullName>
    </submittedName>
</protein>
<dbReference type="GO" id="GO:0003676">
    <property type="term" value="F:nucleic acid binding"/>
    <property type="evidence" value="ECO:0007669"/>
    <property type="project" value="InterPro"/>
</dbReference>
<dbReference type="PANTHER" id="PTHR47326:SF1">
    <property type="entry name" value="HTH PSQ-TYPE DOMAIN-CONTAINING PROTEIN"/>
    <property type="match status" value="1"/>
</dbReference>
<comment type="caution">
    <text evidence="1">The sequence shown here is derived from an EMBL/GenBank/DDBJ whole genome shotgun (WGS) entry which is preliminary data.</text>
</comment>
<accession>A0A4Y2LVP1</accession>
<sequence>MQDGAHPLITLCIKDVLKNHFTEEGANSRNLFNLWPARSPDLNPCDFCLWGNLKHLVSRDNPRTLPDLKDSILRHGLSISQNTLRSTVEHAILRFQMIAENDGRHVEHVLLQ</sequence>
<dbReference type="PANTHER" id="PTHR47326">
    <property type="entry name" value="TRANSPOSABLE ELEMENT TC3 TRANSPOSASE-LIKE PROTEIN"/>
    <property type="match status" value="1"/>
</dbReference>